<dbReference type="InterPro" id="IPR001594">
    <property type="entry name" value="Palmitoyltrfase_DHHC"/>
</dbReference>
<feature type="transmembrane region" description="Helical" evidence="8">
    <location>
        <begin position="162"/>
        <end position="188"/>
    </location>
</feature>
<dbReference type="GO" id="GO:0016020">
    <property type="term" value="C:membrane"/>
    <property type="evidence" value="ECO:0007669"/>
    <property type="project" value="UniProtKB-SubCell"/>
</dbReference>
<evidence type="ECO:0000256" key="4">
    <source>
        <dbReference type="ARBA" id="ARBA00023136"/>
    </source>
</evidence>
<evidence type="ECO:0000256" key="5">
    <source>
        <dbReference type="ARBA" id="ARBA00023463"/>
    </source>
</evidence>
<name>A0A6G0TUW5_APHGL</name>
<sequence length="1053" mass="118624">MLKTHSCGAVEVFKCRFFAQFYPWVPVVHGIVTFFVIANFTLATFMDPGVIPKAPEDEDTGDDFQSPLYKSTEVNTIQVRMKWCSTCRFYRPPRCSHCSVCNCCIETFDHHCPWVNNCIGRRNYRYFFFFLISLSIHMASIFGVCCWYILYHKDKIGDIDTLVSLTLCGLVIILFIPIFGLTGFHAVLVARGRTTNEQVTGKFKGGYNPFSHGCRLNCIIILFGPQFPSLLKVKTSKYQKHKKQIQNSFNVPPPLLTKEDNCGPPVAKTYLDNSNGLHHSSNNYNKMSPGRECLELDIELSASQSQDCEPTPPLQRQGSKNNFYLPSYDTTDSARMSYVTRTAPHPSRPRMNEMGNSLSRETMMDPNRQSNIIMQSPTMQQRMKVIGVPTALALSSPLRRQQILICVSLISFFHIRSNPGTPTQVKRPDFIGVGTSTKHYEYQERSPQRRFLSEGDILREHERPPSYPRINNTVDNIQELAGSPQRGVYTWKDTPGTTGSYYVPRQAPTFNYCAAHNDYRSNPTSPTTKTYYPVRGGVPVYPPQPSPVGKKKPPPIQTRRPMSFARALDHDAMEMSINRGNSTDNGSPDRKSAYDKNYEISTHQKQIYYLQSCVLQGVVGYYVKNRGISAAFPPQLNPPGRNSGGGWPYVEEAHLLNSNNNGQQQFPSNLPMVCFPTELKNQVNKKLLKRIQSLMWHQTKTSLQNLLFLNEMIPLQAYDNNDKALARLLNAVSSAALKQYQDDSRMLFKNNLHETYVTFLGKTNLYQLSHRTGVTTEWQLARHRHTPEVLKGPSIIVPTAKNLVNDLNLNFIIIIDYSQNLVKSCLVAFAILNEQSRTLSTPASKHAHSISSTTAVLIFSVPGTNALQASDDLMLVHTINLEILASDSDNFVSKALLLYNGKLGTVCSIFTLFESTVSSVTFFSIIRLFSLLFKTVGGLACNVIFKIKVSLLSISSKTSNTKSSNNGSLGKIPGALQSAHASLCLYLLDITVVNSSEGSRQRDKLDFEKIYTNAKLLKSKTLTHQKSSNVQMFNHNYKLARHNYSGYRDNRHK</sequence>
<comment type="subcellular location">
    <subcellularLocation>
        <location evidence="1">Membrane</location>
        <topology evidence="1">Multi-pass membrane protein</topology>
    </subcellularLocation>
</comment>
<keyword evidence="11" id="KW-1185">Reference proteome</keyword>
<evidence type="ECO:0000256" key="6">
    <source>
        <dbReference type="ARBA" id="ARBA00047790"/>
    </source>
</evidence>
<evidence type="ECO:0000313" key="10">
    <source>
        <dbReference type="EMBL" id="KAE9539491.1"/>
    </source>
</evidence>
<dbReference type="GO" id="GO:0019706">
    <property type="term" value="F:protein-cysteine S-palmitoyltransferase activity"/>
    <property type="evidence" value="ECO:0007669"/>
    <property type="project" value="UniProtKB-EC"/>
</dbReference>
<dbReference type="Proteomes" id="UP000475862">
    <property type="component" value="Unassembled WGS sequence"/>
</dbReference>
<comment type="similarity">
    <text evidence="5">Belongs to the DHHC palmitoyltransferase family. ERF2/ZDHHC9 subfamily.</text>
</comment>
<protein>
    <recommendedName>
        <fullName evidence="9">Palmitoyltransferase DHHC domain-containing protein</fullName>
    </recommendedName>
</protein>
<evidence type="ECO:0000256" key="8">
    <source>
        <dbReference type="SAM" id="Phobius"/>
    </source>
</evidence>
<evidence type="ECO:0000256" key="7">
    <source>
        <dbReference type="SAM" id="MobiDB-lite"/>
    </source>
</evidence>
<organism evidence="10 11">
    <name type="scientific">Aphis glycines</name>
    <name type="common">Soybean aphid</name>
    <dbReference type="NCBI Taxonomy" id="307491"/>
    <lineage>
        <taxon>Eukaryota</taxon>
        <taxon>Metazoa</taxon>
        <taxon>Ecdysozoa</taxon>
        <taxon>Arthropoda</taxon>
        <taxon>Hexapoda</taxon>
        <taxon>Insecta</taxon>
        <taxon>Pterygota</taxon>
        <taxon>Neoptera</taxon>
        <taxon>Paraneoptera</taxon>
        <taxon>Hemiptera</taxon>
        <taxon>Sternorrhyncha</taxon>
        <taxon>Aphidomorpha</taxon>
        <taxon>Aphidoidea</taxon>
        <taxon>Aphididae</taxon>
        <taxon>Aphidini</taxon>
        <taxon>Aphis</taxon>
        <taxon>Aphis</taxon>
    </lineage>
</organism>
<evidence type="ECO:0000256" key="1">
    <source>
        <dbReference type="ARBA" id="ARBA00004141"/>
    </source>
</evidence>
<comment type="caution">
    <text evidence="10">The sequence shown here is derived from an EMBL/GenBank/DDBJ whole genome shotgun (WGS) entry which is preliminary data.</text>
</comment>
<evidence type="ECO:0000313" key="11">
    <source>
        <dbReference type="Proteomes" id="UP000475862"/>
    </source>
</evidence>
<dbReference type="PANTHER" id="PTHR12349:SF2">
    <property type="entry name" value="PALMITOYLTRANSFERASE ZDHHC8"/>
    <property type="match status" value="1"/>
</dbReference>
<proteinExistence type="inferred from homology"/>
<gene>
    <name evidence="10" type="ORF">AGLY_004743</name>
</gene>
<feature type="domain" description="Palmitoyltransferase DHHC" evidence="9">
    <location>
        <begin position="80"/>
        <end position="200"/>
    </location>
</feature>
<comment type="catalytic activity">
    <reaction evidence="6">
        <text>L-cysteinyl-[protein] + hexadecanoyl-CoA = S-hexadecanoyl-L-cysteinyl-[protein] + CoA</text>
        <dbReference type="Rhea" id="RHEA:36683"/>
        <dbReference type="Rhea" id="RHEA-COMP:10131"/>
        <dbReference type="Rhea" id="RHEA-COMP:11032"/>
        <dbReference type="ChEBI" id="CHEBI:29950"/>
        <dbReference type="ChEBI" id="CHEBI:57287"/>
        <dbReference type="ChEBI" id="CHEBI:57379"/>
        <dbReference type="ChEBI" id="CHEBI:74151"/>
        <dbReference type="EC" id="2.3.1.225"/>
    </reaction>
    <physiologicalReaction direction="left-to-right" evidence="6">
        <dbReference type="Rhea" id="RHEA:36684"/>
    </physiologicalReaction>
</comment>
<keyword evidence="4 8" id="KW-0472">Membrane</keyword>
<feature type="non-terminal residue" evidence="10">
    <location>
        <position position="1053"/>
    </location>
</feature>
<feature type="region of interest" description="Disordered" evidence="7">
    <location>
        <begin position="538"/>
        <end position="558"/>
    </location>
</feature>
<keyword evidence="2 8" id="KW-0812">Transmembrane</keyword>
<feature type="transmembrane region" description="Helical" evidence="8">
    <location>
        <begin position="126"/>
        <end position="150"/>
    </location>
</feature>
<reference evidence="10 11" key="1">
    <citation type="submission" date="2019-08" db="EMBL/GenBank/DDBJ databases">
        <title>The genome of the soybean aphid Biotype 1, its phylome, world population structure and adaptation to the North American continent.</title>
        <authorList>
            <person name="Giordano R."/>
            <person name="Donthu R.K."/>
            <person name="Hernandez A.G."/>
            <person name="Wright C.L."/>
            <person name="Zimin A.V."/>
        </authorList>
    </citation>
    <scope>NUCLEOTIDE SEQUENCE [LARGE SCALE GENOMIC DNA]</scope>
    <source>
        <tissue evidence="10">Whole aphids</tissue>
    </source>
</reference>
<evidence type="ECO:0000256" key="2">
    <source>
        <dbReference type="ARBA" id="ARBA00022692"/>
    </source>
</evidence>
<dbReference type="AlphaFoldDB" id="A0A6G0TUW5"/>
<accession>A0A6G0TUW5</accession>
<dbReference type="Pfam" id="PF01529">
    <property type="entry name" value="DHHC"/>
    <property type="match status" value="1"/>
</dbReference>
<evidence type="ECO:0000256" key="3">
    <source>
        <dbReference type="ARBA" id="ARBA00022989"/>
    </source>
</evidence>
<feature type="transmembrane region" description="Helical" evidence="8">
    <location>
        <begin position="21"/>
        <end position="46"/>
    </location>
</feature>
<evidence type="ECO:0000259" key="9">
    <source>
        <dbReference type="Pfam" id="PF01529"/>
    </source>
</evidence>
<dbReference type="OrthoDB" id="4096362at2759"/>
<dbReference type="PROSITE" id="PS50216">
    <property type="entry name" value="DHHC"/>
    <property type="match status" value="1"/>
</dbReference>
<dbReference type="EMBL" id="VYZN01000014">
    <property type="protein sequence ID" value="KAE9539491.1"/>
    <property type="molecule type" value="Genomic_DNA"/>
</dbReference>
<dbReference type="PANTHER" id="PTHR12349">
    <property type="entry name" value="ANKYRIN REPEAT AND LEM DOMAIN-CONTAINING PROTEIN 2"/>
    <property type="match status" value="1"/>
</dbReference>
<keyword evidence="3 8" id="KW-1133">Transmembrane helix</keyword>